<dbReference type="RefSeq" id="WP_127000930.1">
    <property type="nucleotide sequence ID" value="NZ_CP034346.1"/>
</dbReference>
<evidence type="ECO:0000313" key="2">
    <source>
        <dbReference type="Proteomes" id="UP000270678"/>
    </source>
</evidence>
<dbReference type="KEGG" id="plut:EI981_19275"/>
<keyword evidence="1" id="KW-0378">Hydrolase</keyword>
<dbReference type="GO" id="GO:0016787">
    <property type="term" value="F:hydrolase activity"/>
    <property type="evidence" value="ECO:0007669"/>
    <property type="project" value="UniProtKB-KW"/>
</dbReference>
<dbReference type="Proteomes" id="UP000270678">
    <property type="component" value="Chromosome"/>
</dbReference>
<sequence>MEKNIKLMDESELKVSLVGNPDSATIMIPGAKESVYGKEAENLKLWGVDPELGKHFVEGLVDKFQILYFDYEGHRFQHPSPDNLTPENIAKDFLIIADEMNVKKFSYYGYSWLALVGLQLAIRTDRLESLMMGGFPPIDGPYKEMMAVTNKTYEQALNNQNSAVYDEQNYISPEKVDWDSIEVKIDTDQTKQFVTMYKNLIEFDDREIQHQLVTPRLAFAGEQDTIVYGENFGSVTVDISGILQKNKQELEYLGWDIEVLKGSGMDHTKAMQPEAVLSLIKPWLIKNLNITLPE</sequence>
<protein>
    <submittedName>
        <fullName evidence="1">Alpha/beta hydrolase</fullName>
    </submittedName>
</protein>
<keyword evidence="2" id="KW-1185">Reference proteome</keyword>
<dbReference type="Gene3D" id="3.40.50.1820">
    <property type="entry name" value="alpha/beta hydrolase"/>
    <property type="match status" value="1"/>
</dbReference>
<gene>
    <name evidence="1" type="ORF">EI981_19275</name>
</gene>
<evidence type="ECO:0000313" key="1">
    <source>
        <dbReference type="EMBL" id="AZS16379.1"/>
    </source>
</evidence>
<dbReference type="OrthoDB" id="3512457at2"/>
<organism evidence="1 2">
    <name type="scientific">Paenibacillus lutimineralis</name>
    <dbReference type="NCBI Taxonomy" id="2707005"/>
    <lineage>
        <taxon>Bacteria</taxon>
        <taxon>Bacillati</taxon>
        <taxon>Bacillota</taxon>
        <taxon>Bacilli</taxon>
        <taxon>Bacillales</taxon>
        <taxon>Paenibacillaceae</taxon>
        <taxon>Paenibacillus</taxon>
    </lineage>
</organism>
<accession>A0A3Q9ICZ2</accession>
<reference evidence="2" key="1">
    <citation type="submission" date="2018-12" db="EMBL/GenBank/DDBJ databases">
        <title>Complete genome sequence of Paenibacillus sp. MBLB1234.</title>
        <authorList>
            <person name="Nam Y.-D."/>
            <person name="Kang J."/>
            <person name="Chung W.-H."/>
            <person name="Park Y.S."/>
        </authorList>
    </citation>
    <scope>NUCLEOTIDE SEQUENCE [LARGE SCALE GENOMIC DNA]</scope>
    <source>
        <strain evidence="2">MBLB1234</strain>
    </source>
</reference>
<dbReference type="SUPFAM" id="SSF53474">
    <property type="entry name" value="alpha/beta-Hydrolases"/>
    <property type="match status" value="1"/>
</dbReference>
<dbReference type="EMBL" id="CP034346">
    <property type="protein sequence ID" value="AZS16379.1"/>
    <property type="molecule type" value="Genomic_DNA"/>
</dbReference>
<proteinExistence type="predicted"/>
<name>A0A3Q9ICZ2_9BACL</name>
<dbReference type="AlphaFoldDB" id="A0A3Q9ICZ2"/>
<dbReference type="InterPro" id="IPR029058">
    <property type="entry name" value="AB_hydrolase_fold"/>
</dbReference>